<reference evidence="1" key="1">
    <citation type="submission" date="2023-04" db="EMBL/GenBank/DDBJ databases">
        <title>Ambrosiozyma monospora NBRC 10751.</title>
        <authorList>
            <person name="Ichikawa N."/>
            <person name="Sato H."/>
            <person name="Tonouchi N."/>
        </authorList>
    </citation>
    <scope>NUCLEOTIDE SEQUENCE</scope>
    <source>
        <strain evidence="1">NBRC 10751</strain>
    </source>
</reference>
<keyword evidence="2" id="KW-1185">Reference proteome</keyword>
<evidence type="ECO:0000313" key="1">
    <source>
        <dbReference type="EMBL" id="GME83536.1"/>
    </source>
</evidence>
<organism evidence="1 2">
    <name type="scientific">Ambrosiozyma monospora</name>
    <name type="common">Yeast</name>
    <name type="synonym">Endomycopsis monosporus</name>
    <dbReference type="NCBI Taxonomy" id="43982"/>
    <lineage>
        <taxon>Eukaryota</taxon>
        <taxon>Fungi</taxon>
        <taxon>Dikarya</taxon>
        <taxon>Ascomycota</taxon>
        <taxon>Saccharomycotina</taxon>
        <taxon>Pichiomycetes</taxon>
        <taxon>Pichiales</taxon>
        <taxon>Pichiaceae</taxon>
        <taxon>Ambrosiozyma</taxon>
    </lineage>
</organism>
<dbReference type="Proteomes" id="UP001165064">
    <property type="component" value="Unassembled WGS sequence"/>
</dbReference>
<comment type="caution">
    <text evidence="1">The sequence shown here is derived from an EMBL/GenBank/DDBJ whole genome shotgun (WGS) entry which is preliminary data.</text>
</comment>
<sequence length="116" mass="12939">MPSESHSTSTHSQTAPPQVPPHHQHQRTASASSSHSQKQQQQSQSHSQQQTPSRTQSKRRVPREVRFGAYVLGSTLGEGEFGKVKLGWRKDGKHPSQAAIKLIRRDSIPRGSEKEK</sequence>
<protein>
    <submittedName>
        <fullName evidence="1">Unnamed protein product</fullName>
    </submittedName>
</protein>
<evidence type="ECO:0000313" key="2">
    <source>
        <dbReference type="Proteomes" id="UP001165064"/>
    </source>
</evidence>
<accession>A0ACB5T918</accession>
<dbReference type="EMBL" id="BSXS01004817">
    <property type="protein sequence ID" value="GME83536.1"/>
    <property type="molecule type" value="Genomic_DNA"/>
</dbReference>
<name>A0ACB5T918_AMBMO</name>
<gene>
    <name evidence="1" type="ORF">Amon02_000623700</name>
</gene>
<proteinExistence type="predicted"/>